<evidence type="ECO:0000313" key="3">
    <source>
        <dbReference type="EMBL" id="TMQ73436.1"/>
    </source>
</evidence>
<dbReference type="Proteomes" id="UP000319771">
    <property type="component" value="Unassembled WGS sequence"/>
</dbReference>
<gene>
    <name evidence="3" type="ORF">E6K81_04790</name>
</gene>
<comment type="caution">
    <text evidence="3">The sequence shown here is derived from an EMBL/GenBank/DDBJ whole genome shotgun (WGS) entry which is preliminary data.</text>
</comment>
<dbReference type="Gene3D" id="1.25.40.10">
    <property type="entry name" value="Tetratricopeptide repeat domain"/>
    <property type="match status" value="1"/>
</dbReference>
<sequence length="339" mass="36779">MRAFRLSAVLLMVFAAVVTTVPLALAKTPKAAPAPPAAKSLLEGLELFQVDTAHSPLEFSIAWMGLSKVHGAFADYSATIALDRSDLTRSTVTLVIRTKSLTTFNDFRDKDLKGADWFDVEKFPTAVFTSREVVKQSDGYVMRGSLAFHGVTKDIEIPFTFIGRLKDLNGADRTGFEAHAVLNRKDYGIVGPARYNALLELGKAMVGDEVELPLTIEGSHQAPRDTMTDRAADSLWRAIMARGVAPVAKDYRALRATTPDSLMPVSEGRLNNVGYQLVDRGRPLEGIELFKLAVETFPQSAFGLGGLAYAYATLGDRENATANAERALAINPGATRSLE</sequence>
<dbReference type="SUPFAM" id="SSF48452">
    <property type="entry name" value="TPR-like"/>
    <property type="match status" value="1"/>
</dbReference>
<name>A0A538UC11_UNCEI</name>
<dbReference type="Pfam" id="PF04264">
    <property type="entry name" value="YceI"/>
    <property type="match status" value="1"/>
</dbReference>
<feature type="chain" id="PRO_5022033733" description="Lipid/polyisoprenoid-binding YceI-like domain-containing protein" evidence="1">
    <location>
        <begin position="27"/>
        <end position="339"/>
    </location>
</feature>
<dbReference type="SMART" id="SM00867">
    <property type="entry name" value="YceI"/>
    <property type="match status" value="1"/>
</dbReference>
<feature type="domain" description="Lipid/polyisoprenoid-binding YceI-like" evidence="2">
    <location>
        <begin position="47"/>
        <end position="219"/>
    </location>
</feature>
<dbReference type="AlphaFoldDB" id="A0A538UC11"/>
<proteinExistence type="predicted"/>
<organism evidence="3 4">
    <name type="scientific">Eiseniibacteriota bacterium</name>
    <dbReference type="NCBI Taxonomy" id="2212470"/>
    <lineage>
        <taxon>Bacteria</taxon>
        <taxon>Candidatus Eiseniibacteriota</taxon>
    </lineage>
</organism>
<feature type="non-terminal residue" evidence="3">
    <location>
        <position position="339"/>
    </location>
</feature>
<dbReference type="InterPro" id="IPR011990">
    <property type="entry name" value="TPR-like_helical_dom_sf"/>
</dbReference>
<accession>A0A538UC11</accession>
<dbReference type="SUPFAM" id="SSF101874">
    <property type="entry name" value="YceI-like"/>
    <property type="match status" value="1"/>
</dbReference>
<dbReference type="Gene3D" id="2.40.128.110">
    <property type="entry name" value="Lipid/polyisoprenoid-binding, YceI-like"/>
    <property type="match status" value="1"/>
</dbReference>
<reference evidence="3 4" key="1">
    <citation type="journal article" date="2019" name="Nat. Microbiol.">
        <title>Mediterranean grassland soil C-N compound turnover is dependent on rainfall and depth, and is mediated by genomically divergent microorganisms.</title>
        <authorList>
            <person name="Diamond S."/>
            <person name="Andeer P.F."/>
            <person name="Li Z."/>
            <person name="Crits-Christoph A."/>
            <person name="Burstein D."/>
            <person name="Anantharaman K."/>
            <person name="Lane K.R."/>
            <person name="Thomas B.C."/>
            <person name="Pan C."/>
            <person name="Northen T.R."/>
            <person name="Banfield J.F."/>
        </authorList>
    </citation>
    <scope>NUCLEOTIDE SEQUENCE [LARGE SCALE GENOMIC DNA]</scope>
    <source>
        <strain evidence="3">WS_11</strain>
    </source>
</reference>
<dbReference type="InterPro" id="IPR036761">
    <property type="entry name" value="TTHA0802/YceI-like_sf"/>
</dbReference>
<dbReference type="PANTHER" id="PTHR34406">
    <property type="entry name" value="PROTEIN YCEI"/>
    <property type="match status" value="1"/>
</dbReference>
<dbReference type="EMBL" id="VBPB01000069">
    <property type="protein sequence ID" value="TMQ73436.1"/>
    <property type="molecule type" value="Genomic_DNA"/>
</dbReference>
<evidence type="ECO:0000259" key="2">
    <source>
        <dbReference type="SMART" id="SM00867"/>
    </source>
</evidence>
<dbReference type="InterPro" id="IPR007372">
    <property type="entry name" value="Lipid/polyisoprenoid-bd_YceI"/>
</dbReference>
<evidence type="ECO:0000313" key="4">
    <source>
        <dbReference type="Proteomes" id="UP000319771"/>
    </source>
</evidence>
<evidence type="ECO:0000256" key="1">
    <source>
        <dbReference type="SAM" id="SignalP"/>
    </source>
</evidence>
<keyword evidence="1" id="KW-0732">Signal</keyword>
<feature type="signal peptide" evidence="1">
    <location>
        <begin position="1"/>
        <end position="26"/>
    </location>
</feature>
<dbReference type="PANTHER" id="PTHR34406:SF1">
    <property type="entry name" value="PROTEIN YCEI"/>
    <property type="match status" value="1"/>
</dbReference>
<protein>
    <recommendedName>
        <fullName evidence="2">Lipid/polyisoprenoid-binding YceI-like domain-containing protein</fullName>
    </recommendedName>
</protein>